<evidence type="ECO:0000313" key="2">
    <source>
        <dbReference type="EMBL" id="GIG08635.1"/>
    </source>
</evidence>
<dbReference type="RefSeq" id="WP_203694946.1">
    <property type="nucleotide sequence ID" value="NZ_BAAALC010000001.1"/>
</dbReference>
<dbReference type="Pfam" id="PF02627">
    <property type="entry name" value="CMD"/>
    <property type="match status" value="1"/>
</dbReference>
<reference evidence="2 3" key="1">
    <citation type="submission" date="2021-01" db="EMBL/GenBank/DDBJ databases">
        <title>Whole genome shotgun sequence of Catellatospora coxensis NBRC 107359.</title>
        <authorList>
            <person name="Komaki H."/>
            <person name="Tamura T."/>
        </authorList>
    </citation>
    <scope>NUCLEOTIDE SEQUENCE [LARGE SCALE GENOMIC DNA]</scope>
    <source>
        <strain evidence="2 3">NBRC 107359</strain>
    </source>
</reference>
<dbReference type="PANTHER" id="PTHR35446:SF2">
    <property type="entry name" value="CARBOXYMUCONOLACTONE DECARBOXYLASE-LIKE DOMAIN-CONTAINING PROTEIN"/>
    <property type="match status" value="1"/>
</dbReference>
<evidence type="ECO:0000313" key="3">
    <source>
        <dbReference type="Proteomes" id="UP000630887"/>
    </source>
</evidence>
<dbReference type="NCBIfam" id="TIGR00778">
    <property type="entry name" value="ahpD_dom"/>
    <property type="match status" value="1"/>
</dbReference>
<dbReference type="SUPFAM" id="SSF69118">
    <property type="entry name" value="AhpD-like"/>
    <property type="match status" value="1"/>
</dbReference>
<protein>
    <submittedName>
        <fullName evidence="2">Carboxymuconolactone decarboxylase</fullName>
    </submittedName>
</protein>
<evidence type="ECO:0000259" key="1">
    <source>
        <dbReference type="Pfam" id="PF02627"/>
    </source>
</evidence>
<organism evidence="2 3">
    <name type="scientific">Catellatospora coxensis</name>
    <dbReference type="NCBI Taxonomy" id="310354"/>
    <lineage>
        <taxon>Bacteria</taxon>
        <taxon>Bacillati</taxon>
        <taxon>Actinomycetota</taxon>
        <taxon>Actinomycetes</taxon>
        <taxon>Micromonosporales</taxon>
        <taxon>Micromonosporaceae</taxon>
        <taxon>Catellatospora</taxon>
    </lineage>
</organism>
<dbReference type="InterPro" id="IPR029032">
    <property type="entry name" value="AhpD-like"/>
</dbReference>
<comment type="caution">
    <text evidence="2">The sequence shown here is derived from an EMBL/GenBank/DDBJ whole genome shotgun (WGS) entry which is preliminary data.</text>
</comment>
<accession>A0A8J3L689</accession>
<feature type="domain" description="Carboxymuconolactone decarboxylase-like" evidence="1">
    <location>
        <begin position="24"/>
        <end position="75"/>
    </location>
</feature>
<name>A0A8J3L689_9ACTN</name>
<dbReference type="InterPro" id="IPR003779">
    <property type="entry name" value="CMD-like"/>
</dbReference>
<dbReference type="Gene3D" id="1.20.1290.10">
    <property type="entry name" value="AhpD-like"/>
    <property type="match status" value="1"/>
</dbReference>
<sequence>MAHIDLGLDEKQFPGINGPMRFRPETAAPLNALAEALLHAPHPTLTAGERELIAAYVSGLNECDFCCSSHSAFAAAQLDEGMTLVQQVRADPQTAPVSAKLRALLRIAAAVRQDGRKVTVELVDAARAEGATDLEVHDTVLIAAAFCMYNRYVDGLGTIVPADPAAYDVAAQRIKVNGYGQSS</sequence>
<proteinExistence type="predicted"/>
<dbReference type="Proteomes" id="UP000630887">
    <property type="component" value="Unassembled WGS sequence"/>
</dbReference>
<dbReference type="PANTHER" id="PTHR35446">
    <property type="entry name" value="SI:CH211-175M2.5"/>
    <property type="match status" value="1"/>
</dbReference>
<keyword evidence="3" id="KW-1185">Reference proteome</keyword>
<gene>
    <name evidence="2" type="ORF">Cco03nite_53350</name>
</gene>
<dbReference type="AlphaFoldDB" id="A0A8J3L689"/>
<dbReference type="InterPro" id="IPR004675">
    <property type="entry name" value="AhpD_core"/>
</dbReference>
<dbReference type="GO" id="GO:0051920">
    <property type="term" value="F:peroxiredoxin activity"/>
    <property type="evidence" value="ECO:0007669"/>
    <property type="project" value="InterPro"/>
</dbReference>
<dbReference type="EMBL" id="BONI01000050">
    <property type="protein sequence ID" value="GIG08635.1"/>
    <property type="molecule type" value="Genomic_DNA"/>
</dbReference>